<dbReference type="SUPFAM" id="SSF54427">
    <property type="entry name" value="NTF2-like"/>
    <property type="match status" value="1"/>
</dbReference>
<dbReference type="Pfam" id="PF07366">
    <property type="entry name" value="SnoaL"/>
    <property type="match status" value="1"/>
</dbReference>
<gene>
    <name evidence="2" type="ORF">AMETH_6382</name>
</gene>
<reference evidence="2 3" key="1">
    <citation type="submission" date="2014-07" db="EMBL/GenBank/DDBJ databases">
        <title>Whole Genome Sequence of the Amycolatopsis methanolica 239.</title>
        <authorList>
            <person name="Tang B."/>
        </authorList>
    </citation>
    <scope>NUCLEOTIDE SEQUENCE [LARGE SCALE GENOMIC DNA]</scope>
    <source>
        <strain evidence="2 3">239</strain>
    </source>
</reference>
<dbReference type="STRING" id="1068978.AMETH_6382"/>
<feature type="region of interest" description="Disordered" evidence="1">
    <location>
        <begin position="169"/>
        <end position="205"/>
    </location>
</feature>
<feature type="compositionally biased region" description="Basic and acidic residues" evidence="1">
    <location>
        <begin position="179"/>
        <end position="190"/>
    </location>
</feature>
<dbReference type="AlphaFoldDB" id="A0A076MZ40"/>
<dbReference type="EMBL" id="CP009110">
    <property type="protein sequence ID" value="AIJ26474.1"/>
    <property type="molecule type" value="Genomic_DNA"/>
</dbReference>
<dbReference type="KEGG" id="amq:AMETH_6382"/>
<sequence length="205" mass="22348">MSRSAVVMVLRVGTAVAAAISQRTGMGLAADRPEAGPMTHAAKPAIAPQTRAERNTATMRRIYEEVFDQGRVEVLEELFAPDLVNHTAPEPHRHGIEPVRGLVAMLRAAFPDCRTVIEDMVADGDVVVMRNWFEGTHLGPFLGHEAETERPAVPFPADALDAFRIGRTCHRTPGRARRRDPPSAARDHHLSPNPEVPAPVGPQGR</sequence>
<dbReference type="eggNOG" id="COG5485">
    <property type="taxonomic scope" value="Bacteria"/>
</dbReference>
<dbReference type="Gene3D" id="3.10.450.50">
    <property type="match status" value="1"/>
</dbReference>
<name>A0A076MZ40_AMYME</name>
<dbReference type="Proteomes" id="UP000062973">
    <property type="component" value="Chromosome"/>
</dbReference>
<dbReference type="PATRIC" id="fig|1068978.7.peg.6858"/>
<evidence type="ECO:0000256" key="1">
    <source>
        <dbReference type="SAM" id="MobiDB-lite"/>
    </source>
</evidence>
<protein>
    <recommendedName>
        <fullName evidence="4">Ester cyclase</fullName>
    </recommendedName>
</protein>
<dbReference type="PANTHER" id="PTHR38436">
    <property type="entry name" value="POLYKETIDE CYCLASE SNOAL-LIKE DOMAIN"/>
    <property type="match status" value="1"/>
</dbReference>
<keyword evidence="3" id="KW-1185">Reference proteome</keyword>
<dbReference type="InterPro" id="IPR009959">
    <property type="entry name" value="Cyclase_SnoaL-like"/>
</dbReference>
<evidence type="ECO:0000313" key="2">
    <source>
        <dbReference type="EMBL" id="AIJ26474.1"/>
    </source>
</evidence>
<dbReference type="GO" id="GO:0030638">
    <property type="term" value="P:polyketide metabolic process"/>
    <property type="evidence" value="ECO:0007669"/>
    <property type="project" value="InterPro"/>
</dbReference>
<evidence type="ECO:0008006" key="4">
    <source>
        <dbReference type="Google" id="ProtNLM"/>
    </source>
</evidence>
<dbReference type="InterPro" id="IPR032710">
    <property type="entry name" value="NTF2-like_dom_sf"/>
</dbReference>
<dbReference type="PANTHER" id="PTHR38436:SF1">
    <property type="entry name" value="ESTER CYCLASE"/>
    <property type="match status" value="1"/>
</dbReference>
<feature type="compositionally biased region" description="Basic residues" evidence="1">
    <location>
        <begin position="169"/>
        <end position="178"/>
    </location>
</feature>
<accession>A0A076MZ40</accession>
<proteinExistence type="predicted"/>
<feature type="compositionally biased region" description="Pro residues" evidence="1">
    <location>
        <begin position="194"/>
        <end position="205"/>
    </location>
</feature>
<organism evidence="2 3">
    <name type="scientific">Amycolatopsis methanolica 239</name>
    <dbReference type="NCBI Taxonomy" id="1068978"/>
    <lineage>
        <taxon>Bacteria</taxon>
        <taxon>Bacillati</taxon>
        <taxon>Actinomycetota</taxon>
        <taxon>Actinomycetes</taxon>
        <taxon>Pseudonocardiales</taxon>
        <taxon>Pseudonocardiaceae</taxon>
        <taxon>Amycolatopsis</taxon>
        <taxon>Amycolatopsis methanolica group</taxon>
    </lineage>
</organism>
<evidence type="ECO:0000313" key="3">
    <source>
        <dbReference type="Proteomes" id="UP000062973"/>
    </source>
</evidence>
<dbReference type="HOGENOM" id="CLU_1335220_0_0_11"/>